<gene>
    <name evidence="1" type="ORF">SVIM_LOCUS301264</name>
</gene>
<dbReference type="InterPro" id="IPR032675">
    <property type="entry name" value="LRR_dom_sf"/>
</dbReference>
<dbReference type="SUPFAM" id="SSF52047">
    <property type="entry name" value="RNI-like"/>
    <property type="match status" value="1"/>
</dbReference>
<name>A0A6N2M2X6_SALVM</name>
<dbReference type="EMBL" id="CAADRP010001660">
    <property type="protein sequence ID" value="VFU47033.1"/>
    <property type="molecule type" value="Genomic_DNA"/>
</dbReference>
<proteinExistence type="predicted"/>
<evidence type="ECO:0000313" key="1">
    <source>
        <dbReference type="EMBL" id="VFU47033.1"/>
    </source>
</evidence>
<dbReference type="AlphaFoldDB" id="A0A6N2M2X6"/>
<sequence length="169" mass="19121">MTLIVSDQLEELHITWYEISTFLVSSCFNLVEIDLSNRVELNDLAAAAIAEAKNLEKLWLSRCKLLLIWDWVCAVAVEVEVDLLEMVSDLGLQLLALKCKEIRSLDLSYLQITEMSSIYLQLQHLEDLVLEGCLGIDDNASLLSNRVASHSRHLTCQTAIITVMWACRL</sequence>
<dbReference type="Gene3D" id="3.80.10.10">
    <property type="entry name" value="Ribonuclease Inhibitor"/>
    <property type="match status" value="1"/>
</dbReference>
<organism evidence="1">
    <name type="scientific">Salix viminalis</name>
    <name type="common">Common osier</name>
    <name type="synonym">Basket willow</name>
    <dbReference type="NCBI Taxonomy" id="40686"/>
    <lineage>
        <taxon>Eukaryota</taxon>
        <taxon>Viridiplantae</taxon>
        <taxon>Streptophyta</taxon>
        <taxon>Embryophyta</taxon>
        <taxon>Tracheophyta</taxon>
        <taxon>Spermatophyta</taxon>
        <taxon>Magnoliopsida</taxon>
        <taxon>eudicotyledons</taxon>
        <taxon>Gunneridae</taxon>
        <taxon>Pentapetalae</taxon>
        <taxon>rosids</taxon>
        <taxon>fabids</taxon>
        <taxon>Malpighiales</taxon>
        <taxon>Salicaceae</taxon>
        <taxon>Saliceae</taxon>
        <taxon>Salix</taxon>
    </lineage>
</organism>
<reference evidence="1" key="1">
    <citation type="submission" date="2019-03" db="EMBL/GenBank/DDBJ databases">
        <authorList>
            <person name="Mank J."/>
            <person name="Almeida P."/>
        </authorList>
    </citation>
    <scope>NUCLEOTIDE SEQUENCE</scope>
    <source>
        <strain evidence="1">78183</strain>
    </source>
</reference>
<accession>A0A6N2M2X6</accession>
<protein>
    <submittedName>
        <fullName evidence="1">Uncharacterized protein</fullName>
    </submittedName>
</protein>